<name>A0A445E2F0_ARAHY</name>
<dbReference type="AlphaFoldDB" id="A0A445E2F0"/>
<dbReference type="STRING" id="3818.A0A445E2F0"/>
<accession>A0A445E2F0</accession>
<proteinExistence type="predicted"/>
<protein>
    <submittedName>
        <fullName evidence="1">Uncharacterized protein</fullName>
    </submittedName>
</protein>
<keyword evidence="2" id="KW-1185">Reference proteome</keyword>
<reference evidence="1 2" key="1">
    <citation type="submission" date="2019-01" db="EMBL/GenBank/DDBJ databases">
        <title>Sequencing of cultivated peanut Arachis hypogaea provides insights into genome evolution and oil improvement.</title>
        <authorList>
            <person name="Chen X."/>
        </authorList>
    </citation>
    <scope>NUCLEOTIDE SEQUENCE [LARGE SCALE GENOMIC DNA]</scope>
    <source>
        <strain evidence="2">cv. Fuhuasheng</strain>
        <tissue evidence="1">Leaves</tissue>
    </source>
</reference>
<organism evidence="1 2">
    <name type="scientific">Arachis hypogaea</name>
    <name type="common">Peanut</name>
    <dbReference type="NCBI Taxonomy" id="3818"/>
    <lineage>
        <taxon>Eukaryota</taxon>
        <taxon>Viridiplantae</taxon>
        <taxon>Streptophyta</taxon>
        <taxon>Embryophyta</taxon>
        <taxon>Tracheophyta</taxon>
        <taxon>Spermatophyta</taxon>
        <taxon>Magnoliopsida</taxon>
        <taxon>eudicotyledons</taxon>
        <taxon>Gunneridae</taxon>
        <taxon>Pentapetalae</taxon>
        <taxon>rosids</taxon>
        <taxon>fabids</taxon>
        <taxon>Fabales</taxon>
        <taxon>Fabaceae</taxon>
        <taxon>Papilionoideae</taxon>
        <taxon>50 kb inversion clade</taxon>
        <taxon>dalbergioids sensu lato</taxon>
        <taxon>Dalbergieae</taxon>
        <taxon>Pterocarpus clade</taxon>
        <taxon>Arachis</taxon>
    </lineage>
</organism>
<evidence type="ECO:0000313" key="1">
    <source>
        <dbReference type="EMBL" id="RYR69591.1"/>
    </source>
</evidence>
<evidence type="ECO:0000313" key="2">
    <source>
        <dbReference type="Proteomes" id="UP000289738"/>
    </source>
</evidence>
<sequence length="115" mass="13125">MIVLSTLRISDLSSDQMIMTCLHPKFLLSCRFHDANAMSLAFSILEKLIELLGSKNSLIELGFKLHMEEFTLLEPNKNETISLENIKATSMKNATNAMESHILDFFGSKRIRRHI</sequence>
<dbReference type="EMBL" id="SDMP01000003">
    <property type="protein sequence ID" value="RYR69591.1"/>
    <property type="molecule type" value="Genomic_DNA"/>
</dbReference>
<comment type="caution">
    <text evidence="1">The sequence shown here is derived from an EMBL/GenBank/DDBJ whole genome shotgun (WGS) entry which is preliminary data.</text>
</comment>
<gene>
    <name evidence="1" type="ORF">Ahy_A03g016145</name>
</gene>
<dbReference type="Proteomes" id="UP000289738">
    <property type="component" value="Chromosome A03"/>
</dbReference>